<dbReference type="Proteomes" id="UP000649617">
    <property type="component" value="Unassembled WGS sequence"/>
</dbReference>
<organism evidence="2 3">
    <name type="scientific">Symbiodinium pilosum</name>
    <name type="common">Dinoflagellate</name>
    <dbReference type="NCBI Taxonomy" id="2952"/>
    <lineage>
        <taxon>Eukaryota</taxon>
        <taxon>Sar</taxon>
        <taxon>Alveolata</taxon>
        <taxon>Dinophyceae</taxon>
        <taxon>Suessiales</taxon>
        <taxon>Symbiodiniaceae</taxon>
        <taxon>Symbiodinium</taxon>
    </lineage>
</organism>
<gene>
    <name evidence="2" type="ORF">SPIL2461_LOCUS7972</name>
</gene>
<dbReference type="AlphaFoldDB" id="A0A812P6N8"/>
<evidence type="ECO:0000313" key="2">
    <source>
        <dbReference type="EMBL" id="CAE7339385.1"/>
    </source>
</evidence>
<protein>
    <submittedName>
        <fullName evidence="2">Uncharacterized protein</fullName>
    </submittedName>
</protein>
<reference evidence="2" key="1">
    <citation type="submission" date="2021-02" db="EMBL/GenBank/DDBJ databases">
        <authorList>
            <person name="Dougan E. K."/>
            <person name="Rhodes N."/>
            <person name="Thang M."/>
            <person name="Chan C."/>
        </authorList>
    </citation>
    <scope>NUCLEOTIDE SEQUENCE</scope>
</reference>
<name>A0A812P6N8_SYMPI</name>
<keyword evidence="3" id="KW-1185">Reference proteome</keyword>
<feature type="compositionally biased region" description="Basic residues" evidence="1">
    <location>
        <begin position="1"/>
        <end position="11"/>
    </location>
</feature>
<feature type="region of interest" description="Disordered" evidence="1">
    <location>
        <begin position="1"/>
        <end position="32"/>
    </location>
</feature>
<dbReference type="EMBL" id="CAJNIZ010012869">
    <property type="protein sequence ID" value="CAE7339385.1"/>
    <property type="molecule type" value="Genomic_DNA"/>
</dbReference>
<proteinExistence type="predicted"/>
<evidence type="ECO:0000256" key="1">
    <source>
        <dbReference type="SAM" id="MobiDB-lite"/>
    </source>
</evidence>
<accession>A0A812P6N8</accession>
<comment type="caution">
    <text evidence="2">The sequence shown here is derived from an EMBL/GenBank/DDBJ whole genome shotgun (WGS) entry which is preliminary data.</text>
</comment>
<evidence type="ECO:0000313" key="3">
    <source>
        <dbReference type="Proteomes" id="UP000649617"/>
    </source>
</evidence>
<sequence>MAPKAKPRSKRLQAIEERAGVHAGSSSSPGSVLEILSNEERSRLQLLVYTTGDPSTTANHIRRFEKLDCGEVGGLQDQVAAAAVRRSSSENACEKDFFDKCGKPFKEAIPYPIPIVSTMEEFVMLDKFNEAEIFWILRMLFASLRFDEAIHVKARELDFKEEGLFGVSWQTKTRRKR</sequence>
<feature type="non-terminal residue" evidence="2">
    <location>
        <position position="1"/>
    </location>
</feature>